<gene>
    <name evidence="2" type="ORF">HYALB_00009229</name>
</gene>
<name>A0A9N9PXC1_9HELO</name>
<evidence type="ECO:0000313" key="2">
    <source>
        <dbReference type="EMBL" id="CAG8971580.1"/>
    </source>
</evidence>
<keyword evidence="1" id="KW-0175">Coiled coil</keyword>
<protein>
    <submittedName>
        <fullName evidence="2">Uncharacterized protein</fullName>
    </submittedName>
</protein>
<organism evidence="2 3">
    <name type="scientific">Hymenoscyphus albidus</name>
    <dbReference type="NCBI Taxonomy" id="595503"/>
    <lineage>
        <taxon>Eukaryota</taxon>
        <taxon>Fungi</taxon>
        <taxon>Dikarya</taxon>
        <taxon>Ascomycota</taxon>
        <taxon>Pezizomycotina</taxon>
        <taxon>Leotiomycetes</taxon>
        <taxon>Helotiales</taxon>
        <taxon>Helotiaceae</taxon>
        <taxon>Hymenoscyphus</taxon>
    </lineage>
</organism>
<feature type="coiled-coil region" evidence="1">
    <location>
        <begin position="149"/>
        <end position="176"/>
    </location>
</feature>
<comment type="caution">
    <text evidence="2">The sequence shown here is derived from an EMBL/GenBank/DDBJ whole genome shotgun (WGS) entry which is preliminary data.</text>
</comment>
<proteinExistence type="predicted"/>
<keyword evidence="3" id="KW-1185">Reference proteome</keyword>
<sequence length="205" mass="25126">MCNLSIYKCKNPPCRWKTNIHTTLLTFWCGSDLSPHPHTWTSCHDPKLTISAPEGLHCPYFTPSTTTTDKETTFCNKCREKSVRQAHKKVEKQRRLDRKEAARMEEKIVDTKRGIVEMVWREERERRGRRIKEREEREKIRAVRGVRWRREEERRGRDLEERRRREQERRDRVLDEKRWEFEEEEVKRIEGGRSWRVRFGWFGEV</sequence>
<dbReference type="Proteomes" id="UP000701801">
    <property type="component" value="Unassembled WGS sequence"/>
</dbReference>
<accession>A0A9N9PXC1</accession>
<evidence type="ECO:0000256" key="1">
    <source>
        <dbReference type="SAM" id="Coils"/>
    </source>
</evidence>
<evidence type="ECO:0000313" key="3">
    <source>
        <dbReference type="Proteomes" id="UP000701801"/>
    </source>
</evidence>
<dbReference type="AlphaFoldDB" id="A0A9N9PXC1"/>
<reference evidence="2" key="1">
    <citation type="submission" date="2021-07" db="EMBL/GenBank/DDBJ databases">
        <authorList>
            <person name="Durling M."/>
        </authorList>
    </citation>
    <scope>NUCLEOTIDE SEQUENCE</scope>
</reference>
<dbReference type="EMBL" id="CAJVRM010000023">
    <property type="protein sequence ID" value="CAG8971580.1"/>
    <property type="molecule type" value="Genomic_DNA"/>
</dbReference>